<reference evidence="2 3" key="1">
    <citation type="journal article" date="2019" name="Int. J. Syst. Evol. Microbiol.">
        <title>The Global Catalogue of Microorganisms (GCM) 10K type strain sequencing project: providing services to taxonomists for standard genome sequencing and annotation.</title>
        <authorList>
            <consortium name="The Broad Institute Genomics Platform"/>
            <consortium name="The Broad Institute Genome Sequencing Center for Infectious Disease"/>
            <person name="Wu L."/>
            <person name="Ma J."/>
        </authorList>
    </citation>
    <scope>NUCLEOTIDE SEQUENCE [LARGE SCALE GENOMIC DNA]</scope>
    <source>
        <strain evidence="2 3">JCM 12662</strain>
    </source>
</reference>
<feature type="transmembrane region" description="Helical" evidence="1">
    <location>
        <begin position="103"/>
        <end position="126"/>
    </location>
</feature>
<evidence type="ECO:0000256" key="1">
    <source>
        <dbReference type="SAM" id="Phobius"/>
    </source>
</evidence>
<sequence length="206" mass="23877">MLKIEKLNRILLRVLKLAYLNFLWIGGTLIGLVIFGIGPATLSVFSIIREWVRGNDDLPVFKTFVLNYKTYYKKGLILSLVYGVVGIILVVDFAYVSRWELRVFFGVMLFFYYLSLSYLLPIIVHYDLKTLKESIKYSFLIGFSYLQYTLVSLVVIVAIYIMVARLLPALFTFFGFSVLFYILMGNANMVFNRIEESAKKEMELTN</sequence>
<dbReference type="EMBL" id="BAAACW010000040">
    <property type="protein sequence ID" value="GAA0356508.1"/>
    <property type="molecule type" value="Genomic_DNA"/>
</dbReference>
<dbReference type="InterPro" id="IPR006938">
    <property type="entry name" value="DUF624"/>
</dbReference>
<proteinExistence type="predicted"/>
<feature type="transmembrane region" description="Helical" evidence="1">
    <location>
        <begin position="138"/>
        <end position="163"/>
    </location>
</feature>
<evidence type="ECO:0000313" key="2">
    <source>
        <dbReference type="EMBL" id="GAA0356508.1"/>
    </source>
</evidence>
<gene>
    <name evidence="2" type="ORF">GCM10008932_06840</name>
</gene>
<keyword evidence="3" id="KW-1185">Reference proteome</keyword>
<dbReference type="RefSeq" id="WP_343754030.1">
    <property type="nucleotide sequence ID" value="NZ_BAAACW010000040.1"/>
</dbReference>
<keyword evidence="1" id="KW-1133">Transmembrane helix</keyword>
<comment type="caution">
    <text evidence="2">The sequence shown here is derived from an EMBL/GenBank/DDBJ whole genome shotgun (WGS) entry which is preliminary data.</text>
</comment>
<accession>A0ABN0X6P0</accession>
<evidence type="ECO:0000313" key="3">
    <source>
        <dbReference type="Proteomes" id="UP001501166"/>
    </source>
</evidence>
<feature type="transmembrane region" description="Helical" evidence="1">
    <location>
        <begin position="76"/>
        <end position="97"/>
    </location>
</feature>
<keyword evidence="1" id="KW-0472">Membrane</keyword>
<keyword evidence="1" id="KW-0812">Transmembrane</keyword>
<organism evidence="2 3">
    <name type="scientific">Alkalibacterium iburiense</name>
    <dbReference type="NCBI Taxonomy" id="290589"/>
    <lineage>
        <taxon>Bacteria</taxon>
        <taxon>Bacillati</taxon>
        <taxon>Bacillota</taxon>
        <taxon>Bacilli</taxon>
        <taxon>Lactobacillales</taxon>
        <taxon>Carnobacteriaceae</taxon>
        <taxon>Alkalibacterium</taxon>
    </lineage>
</organism>
<name>A0ABN0X6P0_9LACT</name>
<dbReference type="Proteomes" id="UP001501166">
    <property type="component" value="Unassembled WGS sequence"/>
</dbReference>
<feature type="transmembrane region" description="Helical" evidence="1">
    <location>
        <begin position="22"/>
        <end position="48"/>
    </location>
</feature>
<protein>
    <submittedName>
        <fullName evidence="2">DUF624 domain-containing protein</fullName>
    </submittedName>
</protein>
<feature type="transmembrane region" description="Helical" evidence="1">
    <location>
        <begin position="169"/>
        <end position="191"/>
    </location>
</feature>
<dbReference type="Pfam" id="PF04854">
    <property type="entry name" value="DUF624"/>
    <property type="match status" value="1"/>
</dbReference>